<evidence type="ECO:0000313" key="3">
    <source>
        <dbReference type="Proteomes" id="UP001266305"/>
    </source>
</evidence>
<evidence type="ECO:0000256" key="1">
    <source>
        <dbReference type="SAM" id="MobiDB-lite"/>
    </source>
</evidence>
<organism evidence="2 3">
    <name type="scientific">Saguinus oedipus</name>
    <name type="common">Cotton-top tamarin</name>
    <name type="synonym">Oedipomidas oedipus</name>
    <dbReference type="NCBI Taxonomy" id="9490"/>
    <lineage>
        <taxon>Eukaryota</taxon>
        <taxon>Metazoa</taxon>
        <taxon>Chordata</taxon>
        <taxon>Craniata</taxon>
        <taxon>Vertebrata</taxon>
        <taxon>Euteleostomi</taxon>
        <taxon>Mammalia</taxon>
        <taxon>Eutheria</taxon>
        <taxon>Euarchontoglires</taxon>
        <taxon>Primates</taxon>
        <taxon>Haplorrhini</taxon>
        <taxon>Platyrrhini</taxon>
        <taxon>Cebidae</taxon>
        <taxon>Callitrichinae</taxon>
        <taxon>Saguinus</taxon>
    </lineage>
</organism>
<proteinExistence type="predicted"/>
<name>A0ABQ9UB55_SAGOE</name>
<gene>
    <name evidence="2" type="ORF">P7K49_027571</name>
</gene>
<evidence type="ECO:0000313" key="2">
    <source>
        <dbReference type="EMBL" id="KAK2093833.1"/>
    </source>
</evidence>
<reference evidence="2 3" key="1">
    <citation type="submission" date="2023-05" db="EMBL/GenBank/DDBJ databases">
        <title>B98-5 Cell Line De Novo Hybrid Assembly: An Optical Mapping Approach.</title>
        <authorList>
            <person name="Kananen K."/>
            <person name="Auerbach J.A."/>
            <person name="Kautto E."/>
            <person name="Blachly J.S."/>
        </authorList>
    </citation>
    <scope>NUCLEOTIDE SEQUENCE [LARGE SCALE GENOMIC DNA]</scope>
    <source>
        <strain evidence="2">B95-8</strain>
        <tissue evidence="2">Cell line</tissue>
    </source>
</reference>
<dbReference type="EMBL" id="JASSZA010000014">
    <property type="protein sequence ID" value="KAK2093833.1"/>
    <property type="molecule type" value="Genomic_DNA"/>
</dbReference>
<protein>
    <submittedName>
        <fullName evidence="2">Uncharacterized protein</fullName>
    </submittedName>
</protein>
<keyword evidence="3" id="KW-1185">Reference proteome</keyword>
<comment type="caution">
    <text evidence="2">The sequence shown here is derived from an EMBL/GenBank/DDBJ whole genome shotgun (WGS) entry which is preliminary data.</text>
</comment>
<accession>A0ABQ9UB55</accession>
<sequence>MTYFQRVPKGRSCRGLIINESSLCPCKTSLQDKMCTLEEAGDPSKARSMGPVESPETQSQQPVEVSGLKGQVTSAAFHALHFPRRAPSCCQTDQASDQEPERSFLAQPQRLRELSLMISSLQLPFGTR</sequence>
<dbReference type="Proteomes" id="UP001266305">
    <property type="component" value="Unassembled WGS sequence"/>
</dbReference>
<feature type="region of interest" description="Disordered" evidence="1">
    <location>
        <begin position="37"/>
        <end position="67"/>
    </location>
</feature>